<dbReference type="KEGG" id="bvz:BRAD3257_2033"/>
<dbReference type="InterPro" id="IPR001584">
    <property type="entry name" value="Integrase_cat-core"/>
</dbReference>
<dbReference type="InterPro" id="IPR012337">
    <property type="entry name" value="RNaseH-like_sf"/>
</dbReference>
<evidence type="ECO:0000256" key="4">
    <source>
        <dbReference type="ARBA" id="ARBA00023172"/>
    </source>
</evidence>
<dbReference type="InterPro" id="IPR009057">
    <property type="entry name" value="Homeodomain-like_sf"/>
</dbReference>
<dbReference type="GO" id="GO:0006310">
    <property type="term" value="P:DNA recombination"/>
    <property type="evidence" value="ECO:0007669"/>
    <property type="project" value="UniProtKB-KW"/>
</dbReference>
<evidence type="ECO:0000313" key="8">
    <source>
        <dbReference type="EMBL" id="SPP93129.1"/>
    </source>
</evidence>
<dbReference type="GO" id="GO:0032196">
    <property type="term" value="P:transposition"/>
    <property type="evidence" value="ECO:0007669"/>
    <property type="project" value="UniProtKB-KW"/>
</dbReference>
<proteinExistence type="inferred from homology"/>
<dbReference type="PANTHER" id="PTHR35004">
    <property type="entry name" value="TRANSPOSASE RV3428C-RELATED"/>
    <property type="match status" value="1"/>
</dbReference>
<dbReference type="EMBL" id="LS398110">
    <property type="protein sequence ID" value="SPP93129.1"/>
    <property type="molecule type" value="Genomic_DNA"/>
</dbReference>
<evidence type="ECO:0000313" key="9">
    <source>
        <dbReference type="Proteomes" id="UP000246085"/>
    </source>
</evidence>
<feature type="domain" description="Integrase catalytic" evidence="7">
    <location>
        <begin position="113"/>
        <end position="291"/>
    </location>
</feature>
<name>A0A2U3PVH8_9BRAD</name>
<feature type="compositionally biased region" description="Basic residues" evidence="5">
    <location>
        <begin position="448"/>
        <end position="457"/>
    </location>
</feature>
<evidence type="ECO:0000259" key="7">
    <source>
        <dbReference type="PROSITE" id="PS50994"/>
    </source>
</evidence>
<organism evidence="8 9">
    <name type="scientific">Bradyrhizobium vignae</name>
    <dbReference type="NCBI Taxonomy" id="1549949"/>
    <lineage>
        <taxon>Bacteria</taxon>
        <taxon>Pseudomonadati</taxon>
        <taxon>Pseudomonadota</taxon>
        <taxon>Alphaproteobacteria</taxon>
        <taxon>Hyphomicrobiales</taxon>
        <taxon>Nitrobacteraceae</taxon>
        <taxon>Bradyrhizobium</taxon>
    </lineage>
</organism>
<dbReference type="Pfam" id="PF00665">
    <property type="entry name" value="rve"/>
    <property type="match status" value="1"/>
</dbReference>
<dbReference type="Pfam" id="PF13384">
    <property type="entry name" value="HTH_23"/>
    <property type="match status" value="1"/>
</dbReference>
<accession>A0A2U3PVH8</accession>
<keyword evidence="3" id="KW-0238">DNA-binding</keyword>
<dbReference type="PROSITE" id="PS50531">
    <property type="entry name" value="HTH_IS21"/>
    <property type="match status" value="1"/>
</dbReference>
<dbReference type="AlphaFoldDB" id="A0A2U3PVH8"/>
<gene>
    <name evidence="8" type="ORF">BRAD3257_2033</name>
</gene>
<reference evidence="8 9" key="1">
    <citation type="submission" date="2018-03" db="EMBL/GenBank/DDBJ databases">
        <authorList>
            <person name="Gully D."/>
        </authorList>
    </citation>
    <scope>NUCLEOTIDE SEQUENCE [LARGE SCALE GENOMIC DNA]</scope>
    <source>
        <strain evidence="8">ORS3257</strain>
    </source>
</reference>
<dbReference type="InterPro" id="IPR036397">
    <property type="entry name" value="RNaseH_sf"/>
</dbReference>
<dbReference type="InterPro" id="IPR017894">
    <property type="entry name" value="HTH_IS21_transposase_type"/>
</dbReference>
<evidence type="ECO:0000256" key="1">
    <source>
        <dbReference type="ARBA" id="ARBA00009277"/>
    </source>
</evidence>
<dbReference type="GO" id="GO:0015074">
    <property type="term" value="P:DNA integration"/>
    <property type="evidence" value="ECO:0007669"/>
    <property type="project" value="InterPro"/>
</dbReference>
<sequence>MLKLGELVMILDLHRQGLSVSAIARQLGVDRKTVRAYIAKGLEPPVYKKRAVRPGIVDHFEAYLRERLAAYPALTAVRLWRELKERGFVGGYSIVRDRVRELRPAQPAAFQVRFETPAGEQAQVDFARFEVQFVDEPGVKRIVWLFSMVLGYSRLIWARFVVHQDLQTVLRCHIAALEAIGGAPREILYDRMKTAVLGQDAEGLVVYNRALVDLARHYGFQPRACRPYRPKTKGKVERPFRYIREDFFLGGVFRNLDDLNGQLRHWLDTVANPRVHATTHRVVNEAFAEEKAALQALPSAPYRAVLHLERRASHEGMVSVGGNPTACLIRGGGGSSTSTSSPTKSASSRAACWWQVMPRSKVGARSGSIRHIASSPASADAVQAVQNPSPSRAPVTTPFVARLTSTRPSVAAWQPRRSYDECFLRHRARQDQPGQSEDAARPGNPRCHPARPRTRRN</sequence>
<dbReference type="GO" id="GO:0003677">
    <property type="term" value="F:DNA binding"/>
    <property type="evidence" value="ECO:0007669"/>
    <property type="project" value="UniProtKB-KW"/>
</dbReference>
<keyword evidence="2" id="KW-0815">Transposition</keyword>
<dbReference type="Proteomes" id="UP000246085">
    <property type="component" value="Chromosome BRAD3257"/>
</dbReference>
<feature type="region of interest" description="Disordered" evidence="5">
    <location>
        <begin position="426"/>
        <end position="457"/>
    </location>
</feature>
<evidence type="ECO:0000256" key="5">
    <source>
        <dbReference type="SAM" id="MobiDB-lite"/>
    </source>
</evidence>
<evidence type="ECO:0000256" key="3">
    <source>
        <dbReference type="ARBA" id="ARBA00023125"/>
    </source>
</evidence>
<evidence type="ECO:0000256" key="2">
    <source>
        <dbReference type="ARBA" id="ARBA00022578"/>
    </source>
</evidence>
<dbReference type="SUPFAM" id="SSF46689">
    <property type="entry name" value="Homeodomain-like"/>
    <property type="match status" value="1"/>
</dbReference>
<comment type="similarity">
    <text evidence="1">Belongs to the transposase IS21/IS408/IS1162 family.</text>
</comment>
<dbReference type="SUPFAM" id="SSF53098">
    <property type="entry name" value="Ribonuclease H-like"/>
    <property type="match status" value="1"/>
</dbReference>
<dbReference type="PROSITE" id="PS50994">
    <property type="entry name" value="INTEGRASE"/>
    <property type="match status" value="1"/>
</dbReference>
<protein>
    <submittedName>
        <fullName evidence="8">Integrase</fullName>
    </submittedName>
</protein>
<feature type="domain" description="HTH IS21-type" evidence="6">
    <location>
        <begin position="5"/>
        <end position="68"/>
    </location>
</feature>
<dbReference type="NCBIfam" id="NF033546">
    <property type="entry name" value="transpos_IS21"/>
    <property type="match status" value="1"/>
</dbReference>
<keyword evidence="4" id="KW-0233">DNA recombination</keyword>
<dbReference type="Gene3D" id="1.10.10.60">
    <property type="entry name" value="Homeodomain-like"/>
    <property type="match status" value="1"/>
</dbReference>
<dbReference type="PANTHER" id="PTHR35004:SF6">
    <property type="entry name" value="TRANSPOSASE"/>
    <property type="match status" value="1"/>
</dbReference>
<evidence type="ECO:0000259" key="6">
    <source>
        <dbReference type="PROSITE" id="PS50531"/>
    </source>
</evidence>
<dbReference type="Gene3D" id="3.30.420.10">
    <property type="entry name" value="Ribonuclease H-like superfamily/Ribonuclease H"/>
    <property type="match status" value="1"/>
</dbReference>